<sequence length="87" mass="9696">MTQVRWHAIVQAGHRSQRCERRGASFVLLPPLLAPPDHIHNIGRGLTDSSRSRQSSACEAPRGTFAWWIGVAGLQLQLRKGSLYHAQ</sequence>
<reference evidence="1" key="1">
    <citation type="journal article" date="2021" name="Mol. Plant Pathol.">
        <title>A 20-kb lineage-specific genomic region tames virulence in pathogenic amphidiploid Verticillium longisporum.</title>
        <authorList>
            <person name="Harting R."/>
            <person name="Starke J."/>
            <person name="Kusch H."/>
            <person name="Poggeler S."/>
            <person name="Maurus I."/>
            <person name="Schluter R."/>
            <person name="Landesfeind M."/>
            <person name="Bulla I."/>
            <person name="Nowrousian M."/>
            <person name="de Jonge R."/>
            <person name="Stahlhut G."/>
            <person name="Hoff K.J."/>
            <person name="Asshauer K.P."/>
            <person name="Thurmer A."/>
            <person name="Stanke M."/>
            <person name="Daniel R."/>
            <person name="Morgenstern B."/>
            <person name="Thomma B.P.H.J."/>
            <person name="Kronstad J.W."/>
            <person name="Braus-Stromeyer S.A."/>
            <person name="Braus G.H."/>
        </authorList>
    </citation>
    <scope>NUCLEOTIDE SEQUENCE</scope>
    <source>
        <strain evidence="1">Vl32</strain>
    </source>
</reference>
<comment type="caution">
    <text evidence="1">The sequence shown here is derived from an EMBL/GenBank/DDBJ whole genome shotgun (WGS) entry which is preliminary data.</text>
</comment>
<accession>A0A8I2Z851</accession>
<dbReference type="AlphaFoldDB" id="A0A8I2Z851"/>
<gene>
    <name evidence="1" type="ORF">HYQ45_015296</name>
</gene>
<name>A0A8I2Z851_VERLO</name>
<dbReference type="EMBL" id="JAEMWZ010000413">
    <property type="protein sequence ID" value="KAG7119082.1"/>
    <property type="molecule type" value="Genomic_DNA"/>
</dbReference>
<proteinExistence type="predicted"/>
<evidence type="ECO:0000313" key="1">
    <source>
        <dbReference type="EMBL" id="KAG7119082.1"/>
    </source>
</evidence>
<dbReference type="Proteomes" id="UP000689129">
    <property type="component" value="Unassembled WGS sequence"/>
</dbReference>
<protein>
    <submittedName>
        <fullName evidence="1">Uncharacterized protein</fullName>
    </submittedName>
</protein>
<organism evidence="1 2">
    <name type="scientific">Verticillium longisporum</name>
    <name type="common">Verticillium dahliae var. longisporum</name>
    <dbReference type="NCBI Taxonomy" id="100787"/>
    <lineage>
        <taxon>Eukaryota</taxon>
        <taxon>Fungi</taxon>
        <taxon>Dikarya</taxon>
        <taxon>Ascomycota</taxon>
        <taxon>Pezizomycotina</taxon>
        <taxon>Sordariomycetes</taxon>
        <taxon>Hypocreomycetidae</taxon>
        <taxon>Glomerellales</taxon>
        <taxon>Plectosphaerellaceae</taxon>
        <taxon>Verticillium</taxon>
    </lineage>
</organism>
<evidence type="ECO:0000313" key="2">
    <source>
        <dbReference type="Proteomes" id="UP000689129"/>
    </source>
</evidence>